<organism evidence="2 3">
    <name type="scientific">Spirosoma fluviale</name>
    <dbReference type="NCBI Taxonomy" id="1597977"/>
    <lineage>
        <taxon>Bacteria</taxon>
        <taxon>Pseudomonadati</taxon>
        <taxon>Bacteroidota</taxon>
        <taxon>Cytophagia</taxon>
        <taxon>Cytophagales</taxon>
        <taxon>Cytophagaceae</taxon>
        <taxon>Spirosoma</taxon>
    </lineage>
</organism>
<evidence type="ECO:0000256" key="1">
    <source>
        <dbReference type="SAM" id="MobiDB-lite"/>
    </source>
</evidence>
<dbReference type="EMBL" id="OCNH01000002">
    <property type="protein sequence ID" value="SOD89802.1"/>
    <property type="molecule type" value="Genomic_DNA"/>
</dbReference>
<keyword evidence="3" id="KW-1185">Reference proteome</keyword>
<protein>
    <recommendedName>
        <fullName evidence="4">DUF4290 domain-containing protein</fullName>
    </recommendedName>
</protein>
<feature type="compositionally biased region" description="Basic and acidic residues" evidence="1">
    <location>
        <begin position="308"/>
        <end position="321"/>
    </location>
</feature>
<evidence type="ECO:0000313" key="3">
    <source>
        <dbReference type="Proteomes" id="UP000219452"/>
    </source>
</evidence>
<dbReference type="Pfam" id="PF14123">
    <property type="entry name" value="DUF4290"/>
    <property type="match status" value="1"/>
</dbReference>
<proteinExistence type="predicted"/>
<dbReference type="AlphaFoldDB" id="A0A286G2V9"/>
<accession>A0A286G2V9</accession>
<name>A0A286G2V9_9BACT</name>
<evidence type="ECO:0000313" key="2">
    <source>
        <dbReference type="EMBL" id="SOD89802.1"/>
    </source>
</evidence>
<dbReference type="Proteomes" id="UP000219452">
    <property type="component" value="Unassembled WGS sequence"/>
</dbReference>
<reference evidence="3" key="1">
    <citation type="submission" date="2017-09" db="EMBL/GenBank/DDBJ databases">
        <authorList>
            <person name="Varghese N."/>
            <person name="Submissions S."/>
        </authorList>
    </citation>
    <scope>NUCLEOTIDE SEQUENCE [LARGE SCALE GENOMIC DNA]</scope>
    <source>
        <strain evidence="3">DSM 29961</strain>
    </source>
</reference>
<gene>
    <name evidence="2" type="ORF">SAMN06269250_3196</name>
</gene>
<feature type="compositionally biased region" description="Low complexity" evidence="1">
    <location>
        <begin position="264"/>
        <end position="288"/>
    </location>
</feature>
<feature type="region of interest" description="Disordered" evidence="1">
    <location>
        <begin position="218"/>
        <end position="321"/>
    </location>
</feature>
<evidence type="ECO:0008006" key="4">
    <source>
        <dbReference type="Google" id="ProtNLM"/>
    </source>
</evidence>
<dbReference type="InterPro" id="IPR025632">
    <property type="entry name" value="DUF4290"/>
</dbReference>
<sequence>MSHSPQPLLFALGPHPYALCPTPYAPTLITPCPLAHSFVLLLLYHLSGKPLKEYGSSIQKLVDNMVNIDDRSTRTRYAHILIELMRQIHPNMKDGQDYYNKLWDDLYIMSNFTLDVDSPYPPPSEEALGKKPQRVPYNTHNLKFRHFGRNVDLLIAKAVALEEPEERRAFVSYLTRLMRTFYQAWNKESVEDETIYQSLIELSNGKLSDDIKLIREQGLVESTPRERTGDQPQRIGGSGGNNFRNDRNNGPQGRPNNRNDRNGNNENGQNPRNVNNRNRNDNPQGRPNNRNDRNVDGGQNPRNFGSRNRNDQNRNNDRRRR</sequence>